<protein>
    <submittedName>
        <fullName evidence="1">Uncharacterized protein</fullName>
    </submittedName>
</protein>
<proteinExistence type="predicted"/>
<feature type="non-terminal residue" evidence="1">
    <location>
        <position position="52"/>
    </location>
</feature>
<comment type="caution">
    <text evidence="1">The sequence shown here is derived from an EMBL/GenBank/DDBJ whole genome shotgun (WGS) entry which is preliminary data.</text>
</comment>
<dbReference type="AlphaFoldDB" id="A0AA36N220"/>
<evidence type="ECO:0000313" key="2">
    <source>
        <dbReference type="Proteomes" id="UP001178507"/>
    </source>
</evidence>
<evidence type="ECO:0000313" key="1">
    <source>
        <dbReference type="EMBL" id="CAJ1389309.1"/>
    </source>
</evidence>
<name>A0AA36N220_9DINO</name>
<dbReference type="Proteomes" id="UP001178507">
    <property type="component" value="Unassembled WGS sequence"/>
</dbReference>
<dbReference type="EMBL" id="CAUJNA010001849">
    <property type="protein sequence ID" value="CAJ1389309.1"/>
    <property type="molecule type" value="Genomic_DNA"/>
</dbReference>
<feature type="non-terminal residue" evidence="1">
    <location>
        <position position="1"/>
    </location>
</feature>
<reference evidence="1" key="1">
    <citation type="submission" date="2023-08" db="EMBL/GenBank/DDBJ databases">
        <authorList>
            <person name="Chen Y."/>
            <person name="Shah S."/>
            <person name="Dougan E. K."/>
            <person name="Thang M."/>
            <person name="Chan C."/>
        </authorList>
    </citation>
    <scope>NUCLEOTIDE SEQUENCE</scope>
</reference>
<accession>A0AA36N220</accession>
<keyword evidence="2" id="KW-1185">Reference proteome</keyword>
<sequence length="52" mass="5676">EHALLNKLLGDGGLTWADTEAVQGWGADVEFLGQAGQAGKYRERSQFVPWSD</sequence>
<gene>
    <name evidence="1" type="ORF">EVOR1521_LOCUS14954</name>
</gene>
<organism evidence="1 2">
    <name type="scientific">Effrenium voratum</name>
    <dbReference type="NCBI Taxonomy" id="2562239"/>
    <lineage>
        <taxon>Eukaryota</taxon>
        <taxon>Sar</taxon>
        <taxon>Alveolata</taxon>
        <taxon>Dinophyceae</taxon>
        <taxon>Suessiales</taxon>
        <taxon>Symbiodiniaceae</taxon>
        <taxon>Effrenium</taxon>
    </lineage>
</organism>